<dbReference type="EMBL" id="JAJGNA010000001">
    <property type="protein sequence ID" value="MCC4306937.1"/>
    <property type="molecule type" value="Genomic_DNA"/>
</dbReference>
<proteinExistence type="predicted"/>
<comment type="caution">
    <text evidence="1">The sequence shown here is derived from an EMBL/GenBank/DDBJ whole genome shotgun (WGS) entry which is preliminary data.</text>
</comment>
<evidence type="ECO:0000313" key="2">
    <source>
        <dbReference type="Proteomes" id="UP001108027"/>
    </source>
</evidence>
<dbReference type="PANTHER" id="PTHR40266">
    <property type="entry name" value="TOXIN HIGB-1"/>
    <property type="match status" value="1"/>
</dbReference>
<protein>
    <submittedName>
        <fullName evidence="1">Type II toxin-antitoxin system RelE/ParE family toxin</fullName>
    </submittedName>
</protein>
<dbReference type="Pfam" id="PF05015">
    <property type="entry name" value="HigB-like_toxin"/>
    <property type="match status" value="1"/>
</dbReference>
<dbReference type="SUPFAM" id="SSF143011">
    <property type="entry name" value="RelE-like"/>
    <property type="match status" value="1"/>
</dbReference>
<dbReference type="InterPro" id="IPR007711">
    <property type="entry name" value="HigB-1"/>
</dbReference>
<keyword evidence="2" id="KW-1185">Reference proteome</keyword>
<accession>A0A9Q3UK71</accession>
<reference evidence="1" key="1">
    <citation type="submission" date="2021-10" db="EMBL/GenBank/DDBJ databases">
        <title>The diversity and Nitrogen Metabolism of Culturable Nitrate-Utilizing Bacteria Within the Oxygen Minimum Zone of the Changjiang (Yangtze River)Estuary.</title>
        <authorList>
            <person name="Zhang D."/>
            <person name="Zheng J."/>
            <person name="Liu S."/>
            <person name="He W."/>
        </authorList>
    </citation>
    <scope>NUCLEOTIDE SEQUENCE</scope>
    <source>
        <strain evidence="1">FXH-223</strain>
    </source>
</reference>
<dbReference type="Gene3D" id="3.30.2310.20">
    <property type="entry name" value="RelE-like"/>
    <property type="match status" value="1"/>
</dbReference>
<organism evidence="1 2">
    <name type="scientific">Alloalcanivorax marinus</name>
    <dbReference type="NCBI Taxonomy" id="1177169"/>
    <lineage>
        <taxon>Bacteria</taxon>
        <taxon>Pseudomonadati</taxon>
        <taxon>Pseudomonadota</taxon>
        <taxon>Gammaproteobacteria</taxon>
        <taxon>Oceanospirillales</taxon>
        <taxon>Alcanivoracaceae</taxon>
        <taxon>Alloalcanivorax</taxon>
    </lineage>
</organism>
<sequence length="96" mass="11263">MISEFRDQWLDDYYFGGQSTRHIPSNIESALRRKLQIIHAAEGEKDLMVPPGNKFEHLSGKLKGWCSIRVSKQYRLVFQWGHGEARGLYLDPHTYR</sequence>
<dbReference type="PANTHER" id="PTHR40266:SF2">
    <property type="entry name" value="TOXIN HIGB-1"/>
    <property type="match status" value="1"/>
</dbReference>
<dbReference type="RefSeq" id="WP_228232058.1">
    <property type="nucleotide sequence ID" value="NZ_ARXL01000004.1"/>
</dbReference>
<gene>
    <name evidence="1" type="ORF">LL252_00010</name>
</gene>
<dbReference type="InterPro" id="IPR035093">
    <property type="entry name" value="RelE/ParE_toxin_dom_sf"/>
</dbReference>
<dbReference type="Proteomes" id="UP001108027">
    <property type="component" value="Unassembled WGS sequence"/>
</dbReference>
<evidence type="ECO:0000313" key="1">
    <source>
        <dbReference type="EMBL" id="MCC4306937.1"/>
    </source>
</evidence>
<dbReference type="AlphaFoldDB" id="A0A9Q3UK71"/>
<name>A0A9Q3UK71_9GAMM</name>